<dbReference type="EMBL" id="OCST01000002">
    <property type="protein sequence ID" value="SOE60138.1"/>
    <property type="molecule type" value="Genomic_DNA"/>
</dbReference>
<feature type="compositionally biased region" description="Polar residues" evidence="8">
    <location>
        <begin position="23"/>
        <end position="32"/>
    </location>
</feature>
<name>A0A2C8Z8D8_9MICO</name>
<comment type="similarity">
    <text evidence="1 5 6">Belongs to the universal ribosomal protein uL13 family.</text>
</comment>
<evidence type="ECO:0000256" key="1">
    <source>
        <dbReference type="ARBA" id="ARBA00006227"/>
    </source>
</evidence>
<sequence length="181" mass="19816">MSPPRAAFRDIVNEPATERDSRTPQSINESSTIVTRTFSPKPEDVQRDWVIIDATDIVLGRLATHVAVLLRGKHKATFAPHMDMGDFVIIINAEKVALTGSKLANKNYFSHSGYPGGLTVTTYSEMVAKHPTRAVEKAVRGMLPKNSIGRAQLTKLKVYAGAEHPHAAQQPTPYTLSQVAQ</sequence>
<dbReference type="HAMAP" id="MF_01366">
    <property type="entry name" value="Ribosomal_uL13"/>
    <property type="match status" value="1"/>
</dbReference>
<keyword evidence="10" id="KW-1185">Reference proteome</keyword>
<dbReference type="Pfam" id="PF00572">
    <property type="entry name" value="Ribosomal_L13"/>
    <property type="match status" value="1"/>
</dbReference>
<dbReference type="GO" id="GO:0003735">
    <property type="term" value="F:structural constituent of ribosome"/>
    <property type="evidence" value="ECO:0007669"/>
    <property type="project" value="InterPro"/>
</dbReference>
<evidence type="ECO:0000256" key="7">
    <source>
        <dbReference type="RuleBase" id="RU003878"/>
    </source>
</evidence>
<protein>
    <recommendedName>
        <fullName evidence="4 5">Large ribosomal subunit protein uL13</fullName>
    </recommendedName>
</protein>
<evidence type="ECO:0000313" key="9">
    <source>
        <dbReference type="EMBL" id="SOE60138.1"/>
    </source>
</evidence>
<gene>
    <name evidence="5 7" type="primary">rplM</name>
    <name evidence="9" type="ORF">SAMN06296378_1049</name>
</gene>
<feature type="compositionally biased region" description="Basic and acidic residues" evidence="8">
    <location>
        <begin position="7"/>
        <end position="22"/>
    </location>
</feature>
<dbReference type="GO" id="GO:0017148">
    <property type="term" value="P:negative regulation of translation"/>
    <property type="evidence" value="ECO:0007669"/>
    <property type="project" value="TreeGrafter"/>
</dbReference>
<evidence type="ECO:0000256" key="8">
    <source>
        <dbReference type="SAM" id="MobiDB-lite"/>
    </source>
</evidence>
<dbReference type="CDD" id="cd00392">
    <property type="entry name" value="Ribosomal_L13"/>
    <property type="match status" value="1"/>
</dbReference>
<dbReference type="PROSITE" id="PS00783">
    <property type="entry name" value="RIBOSOMAL_L13"/>
    <property type="match status" value="1"/>
</dbReference>
<evidence type="ECO:0000256" key="3">
    <source>
        <dbReference type="ARBA" id="ARBA00023274"/>
    </source>
</evidence>
<evidence type="ECO:0000256" key="6">
    <source>
        <dbReference type="RuleBase" id="RU003877"/>
    </source>
</evidence>
<dbReference type="GO" id="GO:0006412">
    <property type="term" value="P:translation"/>
    <property type="evidence" value="ECO:0007669"/>
    <property type="project" value="UniProtKB-UniRule"/>
</dbReference>
<dbReference type="FunFam" id="3.90.1180.10:FF:000001">
    <property type="entry name" value="50S ribosomal protein L13"/>
    <property type="match status" value="1"/>
</dbReference>
<reference evidence="9 10" key="1">
    <citation type="submission" date="2017-09" db="EMBL/GenBank/DDBJ databases">
        <authorList>
            <person name="Ehlers B."/>
            <person name="Leendertz F.H."/>
        </authorList>
    </citation>
    <scope>NUCLEOTIDE SEQUENCE [LARGE SCALE GENOMIC DNA]</scope>
    <source>
        <strain evidence="9 10">CGMCC 1.05381</strain>
    </source>
</reference>
<dbReference type="NCBIfam" id="TIGR01066">
    <property type="entry name" value="rplM_bact"/>
    <property type="match status" value="1"/>
</dbReference>
<dbReference type="Gene3D" id="3.90.1180.10">
    <property type="entry name" value="Ribosomal protein L13"/>
    <property type="match status" value="1"/>
</dbReference>
<dbReference type="PANTHER" id="PTHR11545:SF2">
    <property type="entry name" value="LARGE RIBOSOMAL SUBUNIT PROTEIN UL13M"/>
    <property type="match status" value="1"/>
</dbReference>
<dbReference type="AlphaFoldDB" id="A0A2C8Z8D8"/>
<evidence type="ECO:0000313" key="10">
    <source>
        <dbReference type="Proteomes" id="UP000219440"/>
    </source>
</evidence>
<organism evidence="9 10">
    <name type="scientific">Salinibacterium xinjiangense</name>
    <dbReference type="NCBI Taxonomy" id="386302"/>
    <lineage>
        <taxon>Bacteria</taxon>
        <taxon>Bacillati</taxon>
        <taxon>Actinomycetota</taxon>
        <taxon>Actinomycetes</taxon>
        <taxon>Micrococcales</taxon>
        <taxon>Microbacteriaceae</taxon>
        <taxon>Salinibacterium</taxon>
    </lineage>
</organism>
<dbReference type="InterPro" id="IPR023563">
    <property type="entry name" value="Ribosomal_uL13_CS"/>
</dbReference>
<dbReference type="PANTHER" id="PTHR11545">
    <property type="entry name" value="RIBOSOMAL PROTEIN L13"/>
    <property type="match status" value="1"/>
</dbReference>
<evidence type="ECO:0000256" key="5">
    <source>
        <dbReference type="HAMAP-Rule" id="MF_01366"/>
    </source>
</evidence>
<dbReference type="InterPro" id="IPR005823">
    <property type="entry name" value="Ribosomal_uL13_bac-type"/>
</dbReference>
<dbReference type="GO" id="GO:0022625">
    <property type="term" value="C:cytosolic large ribosomal subunit"/>
    <property type="evidence" value="ECO:0007669"/>
    <property type="project" value="TreeGrafter"/>
</dbReference>
<dbReference type="InterPro" id="IPR005822">
    <property type="entry name" value="Ribosomal_uL13"/>
</dbReference>
<evidence type="ECO:0000256" key="2">
    <source>
        <dbReference type="ARBA" id="ARBA00022980"/>
    </source>
</evidence>
<proteinExistence type="inferred from homology"/>
<dbReference type="SUPFAM" id="SSF52161">
    <property type="entry name" value="Ribosomal protein L13"/>
    <property type="match status" value="1"/>
</dbReference>
<dbReference type="InterPro" id="IPR036899">
    <property type="entry name" value="Ribosomal_uL13_sf"/>
</dbReference>
<keyword evidence="2 5" id="KW-0689">Ribosomal protein</keyword>
<evidence type="ECO:0000256" key="4">
    <source>
        <dbReference type="ARBA" id="ARBA00035201"/>
    </source>
</evidence>
<comment type="subunit">
    <text evidence="5">Part of the 50S ribosomal subunit.</text>
</comment>
<feature type="region of interest" description="Disordered" evidence="8">
    <location>
        <begin position="1"/>
        <end position="32"/>
    </location>
</feature>
<comment type="function">
    <text evidence="5 7">This protein is one of the early assembly proteins of the 50S ribosomal subunit, although it is not seen to bind rRNA by itself. It is important during the early stages of 50S assembly.</text>
</comment>
<dbReference type="Proteomes" id="UP000219440">
    <property type="component" value="Unassembled WGS sequence"/>
</dbReference>
<accession>A0A2C8Z8D8</accession>
<dbReference type="GO" id="GO:0003729">
    <property type="term" value="F:mRNA binding"/>
    <property type="evidence" value="ECO:0007669"/>
    <property type="project" value="UniProtKB-ARBA"/>
</dbReference>
<keyword evidence="3 5" id="KW-0687">Ribonucleoprotein</keyword>